<dbReference type="Pfam" id="PF03551">
    <property type="entry name" value="PadR"/>
    <property type="match status" value="1"/>
</dbReference>
<dbReference type="InterPro" id="IPR036390">
    <property type="entry name" value="WH_DNA-bd_sf"/>
</dbReference>
<proteinExistence type="predicted"/>
<organism evidence="3 4">
    <name type="scientific">Actinopolymorpha pittospori</name>
    <dbReference type="NCBI Taxonomy" id="648752"/>
    <lineage>
        <taxon>Bacteria</taxon>
        <taxon>Bacillati</taxon>
        <taxon>Actinomycetota</taxon>
        <taxon>Actinomycetes</taxon>
        <taxon>Propionibacteriales</taxon>
        <taxon>Actinopolymorphaceae</taxon>
        <taxon>Actinopolymorpha</taxon>
    </lineage>
</organism>
<reference evidence="3" key="1">
    <citation type="submission" date="2020-10" db="EMBL/GenBank/DDBJ databases">
        <title>Sequencing the genomes of 1000 actinobacteria strains.</title>
        <authorList>
            <person name="Klenk H.-P."/>
        </authorList>
    </citation>
    <scope>NUCLEOTIDE SEQUENCE</scope>
    <source>
        <strain evidence="3">DSM 45354</strain>
    </source>
</reference>
<dbReference type="SUPFAM" id="SSF46785">
    <property type="entry name" value="Winged helix' DNA-binding domain"/>
    <property type="match status" value="1"/>
</dbReference>
<evidence type="ECO:0000313" key="4">
    <source>
        <dbReference type="Proteomes" id="UP000638648"/>
    </source>
</evidence>
<feature type="region of interest" description="Disordered" evidence="1">
    <location>
        <begin position="197"/>
        <end position="261"/>
    </location>
</feature>
<dbReference type="InterPro" id="IPR005149">
    <property type="entry name" value="Tscrpt_reg_PadR_N"/>
</dbReference>
<evidence type="ECO:0000313" key="3">
    <source>
        <dbReference type="EMBL" id="MBE1606305.1"/>
    </source>
</evidence>
<protein>
    <submittedName>
        <fullName evidence="3">DNA-binding PadR family transcriptional regulator</fullName>
    </submittedName>
</protein>
<feature type="compositionally biased region" description="Basic and acidic residues" evidence="1">
    <location>
        <begin position="252"/>
        <end position="261"/>
    </location>
</feature>
<dbReference type="EMBL" id="JADBEM010000001">
    <property type="protein sequence ID" value="MBE1606305.1"/>
    <property type="molecule type" value="Genomic_DNA"/>
</dbReference>
<dbReference type="PANTHER" id="PTHR43252">
    <property type="entry name" value="TRANSCRIPTIONAL REGULATOR YQJI"/>
    <property type="match status" value="1"/>
</dbReference>
<dbReference type="Gene3D" id="1.10.10.10">
    <property type="entry name" value="Winged helix-like DNA-binding domain superfamily/Winged helix DNA-binding domain"/>
    <property type="match status" value="1"/>
</dbReference>
<dbReference type="GO" id="GO:0003677">
    <property type="term" value="F:DNA binding"/>
    <property type="evidence" value="ECO:0007669"/>
    <property type="project" value="UniProtKB-KW"/>
</dbReference>
<keyword evidence="3" id="KW-0238">DNA-binding</keyword>
<dbReference type="Proteomes" id="UP000638648">
    <property type="component" value="Unassembled WGS sequence"/>
</dbReference>
<dbReference type="RefSeq" id="WP_192750457.1">
    <property type="nucleotide sequence ID" value="NZ_BAABJL010000085.1"/>
</dbReference>
<sequence>MVAVGQLTPLSLAVLELLHERPMHPYEMHQTMRVRHTDRVVNLKAGSLYHSVERLERLGLVEITETVRAGRRPERTVYAVTDAGREAFAAQVADRLGTPTKEFPGYPLALSLAHALDRRTALVELTRRQQELEHTVDFYRLATERLRDMGLEERFWLDVKYLLTMREAELAWTANLIAEIESGRLDWKPDKRSELSEVIGPFDTPTSGRRTAKPTATKPTAGNGDTSTNGTTNDRLAPDGGPGAGSSNGAGPDHHTKETSG</sequence>
<accession>A0A927MSW7</accession>
<comment type="caution">
    <text evidence="3">The sequence shown here is derived from an EMBL/GenBank/DDBJ whole genome shotgun (WGS) entry which is preliminary data.</text>
</comment>
<dbReference type="PANTHER" id="PTHR43252:SF7">
    <property type="entry name" value="TRANSCRIPTIONAL REGULATOR YQJI"/>
    <property type="match status" value="1"/>
</dbReference>
<feature type="domain" description="Transcription regulator PadR N-terminal" evidence="2">
    <location>
        <begin position="14"/>
        <end position="89"/>
    </location>
</feature>
<keyword evidence="4" id="KW-1185">Reference proteome</keyword>
<feature type="compositionally biased region" description="Low complexity" evidence="1">
    <location>
        <begin position="213"/>
        <end position="233"/>
    </location>
</feature>
<dbReference type="InterPro" id="IPR036388">
    <property type="entry name" value="WH-like_DNA-bd_sf"/>
</dbReference>
<name>A0A927MSW7_9ACTN</name>
<evidence type="ECO:0000259" key="2">
    <source>
        <dbReference type="Pfam" id="PF03551"/>
    </source>
</evidence>
<gene>
    <name evidence="3" type="ORF">HEB94_003153</name>
</gene>
<evidence type="ECO:0000256" key="1">
    <source>
        <dbReference type="SAM" id="MobiDB-lite"/>
    </source>
</evidence>
<dbReference type="AlphaFoldDB" id="A0A927MSW7"/>